<dbReference type="FunFam" id="3.30.40.10:FF:000033">
    <property type="entry name" value="Polycomb group RING finger protein 3"/>
    <property type="match status" value="1"/>
</dbReference>
<accession>A0A8B7Y5F4</accession>
<evidence type="ECO:0000256" key="5">
    <source>
        <dbReference type="ARBA" id="ARBA00023242"/>
    </source>
</evidence>
<evidence type="ECO:0000256" key="6">
    <source>
        <dbReference type="PROSITE-ProRule" id="PRU00175"/>
    </source>
</evidence>
<dbReference type="PROSITE" id="PS00518">
    <property type="entry name" value="ZF_RING_1"/>
    <property type="match status" value="1"/>
</dbReference>
<keyword evidence="9" id="KW-1185">Reference proteome</keyword>
<comment type="subcellular location">
    <subcellularLocation>
        <location evidence="1">Nucleus</location>
    </subcellularLocation>
</comment>
<dbReference type="PROSITE" id="PS50089">
    <property type="entry name" value="ZF_RING_2"/>
    <property type="match status" value="1"/>
</dbReference>
<feature type="region of interest" description="Disordered" evidence="7">
    <location>
        <begin position="674"/>
        <end position="707"/>
    </location>
</feature>
<protein>
    <submittedName>
        <fullName evidence="10">Polycomb group protein Psc-like isoform X1</fullName>
    </submittedName>
</protein>
<dbReference type="CDD" id="cd17082">
    <property type="entry name" value="RAWUL_PCGF2_like"/>
    <property type="match status" value="1"/>
</dbReference>
<keyword evidence="3 6" id="KW-0863">Zinc-finger</keyword>
<feature type="compositionally biased region" description="Low complexity" evidence="7">
    <location>
        <begin position="536"/>
        <end position="545"/>
    </location>
</feature>
<dbReference type="Gene3D" id="3.30.40.10">
    <property type="entry name" value="Zinc/RING finger domain, C3HC4 (zinc finger)"/>
    <property type="match status" value="1"/>
</dbReference>
<name>A0A8B7Y5F4_ACAPL</name>
<feature type="compositionally biased region" description="Polar residues" evidence="7">
    <location>
        <begin position="327"/>
        <end position="342"/>
    </location>
</feature>
<feature type="compositionally biased region" description="Polar residues" evidence="7">
    <location>
        <begin position="674"/>
        <end position="693"/>
    </location>
</feature>
<dbReference type="SUPFAM" id="SSF57850">
    <property type="entry name" value="RING/U-box"/>
    <property type="match status" value="1"/>
</dbReference>
<feature type="compositionally biased region" description="Polar residues" evidence="7">
    <location>
        <begin position="198"/>
        <end position="208"/>
    </location>
</feature>
<dbReference type="GO" id="GO:0000122">
    <property type="term" value="P:negative regulation of transcription by RNA polymerase II"/>
    <property type="evidence" value="ECO:0007669"/>
    <property type="project" value="TreeGrafter"/>
</dbReference>
<dbReference type="GeneID" id="110977726"/>
<dbReference type="InterPro" id="IPR001841">
    <property type="entry name" value="Znf_RING"/>
</dbReference>
<dbReference type="InterPro" id="IPR017907">
    <property type="entry name" value="Znf_RING_CS"/>
</dbReference>
<dbReference type="Proteomes" id="UP000694845">
    <property type="component" value="Unplaced"/>
</dbReference>
<feature type="compositionally biased region" description="Basic and acidic residues" evidence="7">
    <location>
        <begin position="569"/>
        <end position="585"/>
    </location>
</feature>
<gene>
    <name evidence="10" type="primary">LOC110977726</name>
</gene>
<evidence type="ECO:0000256" key="1">
    <source>
        <dbReference type="ARBA" id="ARBA00004123"/>
    </source>
</evidence>
<dbReference type="OrthoDB" id="1305878at2759"/>
<dbReference type="PANTHER" id="PTHR10825:SF72">
    <property type="entry name" value="UBIQUITIN-LIKE DOMAIN-CONTAINING PROTEIN"/>
    <property type="match status" value="1"/>
</dbReference>
<dbReference type="GO" id="GO:0008270">
    <property type="term" value="F:zinc ion binding"/>
    <property type="evidence" value="ECO:0007669"/>
    <property type="project" value="UniProtKB-KW"/>
</dbReference>
<feature type="region of interest" description="Disordered" evidence="7">
    <location>
        <begin position="188"/>
        <end position="211"/>
    </location>
</feature>
<feature type="compositionally biased region" description="Low complexity" evidence="7">
    <location>
        <begin position="299"/>
        <end position="326"/>
    </location>
</feature>
<feature type="compositionally biased region" description="Polar residues" evidence="7">
    <location>
        <begin position="405"/>
        <end position="419"/>
    </location>
</feature>
<evidence type="ECO:0000256" key="4">
    <source>
        <dbReference type="ARBA" id="ARBA00022833"/>
    </source>
</evidence>
<dbReference type="GO" id="GO:0035102">
    <property type="term" value="C:PRC1 complex"/>
    <property type="evidence" value="ECO:0007669"/>
    <property type="project" value="TreeGrafter"/>
</dbReference>
<dbReference type="PANTHER" id="PTHR10825">
    <property type="entry name" value="RING FINGER DOMAIN-CONTAINING, POLYCOMB GROUP COMPONENT"/>
    <property type="match status" value="1"/>
</dbReference>
<keyword evidence="2" id="KW-0479">Metal-binding</keyword>
<reference evidence="10" key="1">
    <citation type="submission" date="2025-08" db="UniProtKB">
        <authorList>
            <consortium name="RefSeq"/>
        </authorList>
    </citation>
    <scope>IDENTIFICATION</scope>
</reference>
<feature type="compositionally biased region" description="Polar residues" evidence="7">
    <location>
        <begin position="487"/>
        <end position="510"/>
    </location>
</feature>
<dbReference type="Pfam" id="PF16207">
    <property type="entry name" value="RAWUL"/>
    <property type="match status" value="1"/>
</dbReference>
<dbReference type="KEGG" id="aplc:110977726"/>
<evidence type="ECO:0000256" key="2">
    <source>
        <dbReference type="ARBA" id="ARBA00022723"/>
    </source>
</evidence>
<evidence type="ECO:0000256" key="3">
    <source>
        <dbReference type="ARBA" id="ARBA00022771"/>
    </source>
</evidence>
<dbReference type="Pfam" id="PF00097">
    <property type="entry name" value="zf-C3HC4"/>
    <property type="match status" value="1"/>
</dbReference>
<proteinExistence type="predicted"/>
<feature type="domain" description="RING-type" evidence="8">
    <location>
        <begin position="57"/>
        <end position="96"/>
    </location>
</feature>
<keyword evidence="5" id="KW-0539">Nucleus</keyword>
<dbReference type="RefSeq" id="XP_022087772.1">
    <property type="nucleotide sequence ID" value="XM_022232080.1"/>
</dbReference>
<dbReference type="Gene3D" id="3.10.20.90">
    <property type="entry name" value="Phosphatidylinositol 3-kinase Catalytic Subunit, Chain A, domain 1"/>
    <property type="match status" value="1"/>
</dbReference>
<evidence type="ECO:0000313" key="10">
    <source>
        <dbReference type="RefSeq" id="XP_022087772.1"/>
    </source>
</evidence>
<feature type="region of interest" description="Disordered" evidence="7">
    <location>
        <begin position="453"/>
        <end position="644"/>
    </location>
</feature>
<evidence type="ECO:0000313" key="9">
    <source>
        <dbReference type="Proteomes" id="UP000694845"/>
    </source>
</evidence>
<evidence type="ECO:0000256" key="7">
    <source>
        <dbReference type="SAM" id="MobiDB-lite"/>
    </source>
</evidence>
<feature type="compositionally biased region" description="Polar residues" evidence="7">
    <location>
        <begin position="457"/>
        <end position="469"/>
    </location>
</feature>
<dbReference type="GO" id="GO:1990841">
    <property type="term" value="F:promoter-specific chromatin binding"/>
    <property type="evidence" value="ECO:0007669"/>
    <property type="project" value="TreeGrafter"/>
</dbReference>
<evidence type="ECO:0000259" key="8">
    <source>
        <dbReference type="PROSITE" id="PS50089"/>
    </source>
</evidence>
<feature type="compositionally biased region" description="Polar residues" evidence="7">
    <location>
        <begin position="368"/>
        <end position="385"/>
    </location>
</feature>
<dbReference type="InterPro" id="IPR018957">
    <property type="entry name" value="Znf_C3HC4_RING-type"/>
</dbReference>
<keyword evidence="4" id="KW-0862">Zinc</keyword>
<feature type="compositionally biased region" description="Low complexity" evidence="7">
    <location>
        <begin position="589"/>
        <end position="602"/>
    </location>
</feature>
<dbReference type="InterPro" id="IPR013083">
    <property type="entry name" value="Znf_RING/FYVE/PHD"/>
</dbReference>
<dbReference type="InterPro" id="IPR032443">
    <property type="entry name" value="RAWUL"/>
</dbReference>
<sequence>MKTRLTVDKVTDLNCCWAPQVSGVDILQSPNRLCPYFPMMHRPTRLKITDVNPHLICILCGGYLIDATTMIECLHSYCRACIVAYLRQSRQCPRCDTIVHKTRPLLNIRSDKTLQNLVYKLVPNLFKDEMKRRRDFYAKHPQASTSMQSPNAREERGEVCEDSLVIYTEDEYISLSLDYYFAQPKKDEGQKIRDEGDTNANGKRSNGDANGLGGDVVEKRYLRCPAAVCVSHIKKFIRNKFGLSPAHRIEVVHQNGEDEPLRDDYTLMDIAYIYTWRRNGPLPLLFRVFEPFSKRRKGSQSSVSSSDSVPSRSASQKPSSPAAQRQGNMTKSPSPPSLQTKEAQFEKPQGKGKPPGESVKGPAKPTKAPSSETPGQSRQTHSQDGNAGPQKKSLSGKPEKPKMSSAISIPTQGSSTNTQSKTIVIVSSANPVLTSVKTLTNTSLVVPKTVNYFPPATANSLKTDSSSLNPTKPSPKPVSSPTEPGKTPSTANVTSPQVPVTSVKGQSPSSKAEVASPKLDMISSNSVMALPKGEGASSVSSVASSKPDSLPKLTMAMPNTDPATTRPDIVSKPDKPEETSQKRDAPPISYTLSSATLSPSPLKDSSGESKTSAPVENDKPGVFPNAACSSPDERTDKQPATPFVKCDDVPTKHVTHCIKVEPTVTAAVKEKLNVETTPTGNNRTSEDQMNASASDGVVIDTPVLLQT</sequence>
<dbReference type="AlphaFoldDB" id="A0A8B7Y5F4"/>
<feature type="region of interest" description="Disordered" evidence="7">
    <location>
        <begin position="295"/>
        <end position="419"/>
    </location>
</feature>
<dbReference type="SMART" id="SM00184">
    <property type="entry name" value="RING"/>
    <property type="match status" value="1"/>
</dbReference>
<organism evidence="9 10">
    <name type="scientific">Acanthaster planci</name>
    <name type="common">Crown-of-thorns starfish</name>
    <dbReference type="NCBI Taxonomy" id="133434"/>
    <lineage>
        <taxon>Eukaryota</taxon>
        <taxon>Metazoa</taxon>
        <taxon>Echinodermata</taxon>
        <taxon>Eleutherozoa</taxon>
        <taxon>Asterozoa</taxon>
        <taxon>Asteroidea</taxon>
        <taxon>Valvatacea</taxon>
        <taxon>Valvatida</taxon>
        <taxon>Acanthasteridae</taxon>
        <taxon>Acanthaster</taxon>
    </lineage>
</organism>